<gene>
    <name evidence="2" type="ORF">CVT25_004647</name>
</gene>
<organism evidence="2 3">
    <name type="scientific">Psilocybe cyanescens</name>
    <dbReference type="NCBI Taxonomy" id="93625"/>
    <lineage>
        <taxon>Eukaryota</taxon>
        <taxon>Fungi</taxon>
        <taxon>Dikarya</taxon>
        <taxon>Basidiomycota</taxon>
        <taxon>Agaricomycotina</taxon>
        <taxon>Agaricomycetes</taxon>
        <taxon>Agaricomycetidae</taxon>
        <taxon>Agaricales</taxon>
        <taxon>Agaricineae</taxon>
        <taxon>Strophariaceae</taxon>
        <taxon>Psilocybe</taxon>
    </lineage>
</organism>
<evidence type="ECO:0008006" key="4">
    <source>
        <dbReference type="Google" id="ProtNLM"/>
    </source>
</evidence>
<comment type="caution">
    <text evidence="2">The sequence shown here is derived from an EMBL/GenBank/DDBJ whole genome shotgun (WGS) entry which is preliminary data.</text>
</comment>
<dbReference type="AlphaFoldDB" id="A0A409X9A5"/>
<dbReference type="EMBL" id="NHYD01002309">
    <property type="protein sequence ID" value="PPQ87297.1"/>
    <property type="molecule type" value="Genomic_DNA"/>
</dbReference>
<feature type="compositionally biased region" description="Polar residues" evidence="1">
    <location>
        <begin position="35"/>
        <end position="50"/>
    </location>
</feature>
<evidence type="ECO:0000256" key="1">
    <source>
        <dbReference type="SAM" id="MobiDB-lite"/>
    </source>
</evidence>
<dbReference type="InParanoid" id="A0A409X9A5"/>
<reference evidence="2 3" key="1">
    <citation type="journal article" date="2018" name="Evol. Lett.">
        <title>Horizontal gene cluster transfer increased hallucinogenic mushroom diversity.</title>
        <authorList>
            <person name="Reynolds H.T."/>
            <person name="Vijayakumar V."/>
            <person name="Gluck-Thaler E."/>
            <person name="Korotkin H.B."/>
            <person name="Matheny P.B."/>
            <person name="Slot J.C."/>
        </authorList>
    </citation>
    <scope>NUCLEOTIDE SEQUENCE [LARGE SCALE GENOMIC DNA]</scope>
    <source>
        <strain evidence="2 3">2631</strain>
    </source>
</reference>
<dbReference type="SUPFAM" id="SSF52540">
    <property type="entry name" value="P-loop containing nucleoside triphosphate hydrolases"/>
    <property type="match status" value="1"/>
</dbReference>
<evidence type="ECO:0000313" key="2">
    <source>
        <dbReference type="EMBL" id="PPQ87297.1"/>
    </source>
</evidence>
<sequence length="206" mass="22769">MYSLGLNQCVSRKGRDIASTEEDSTSQKPEENAQPPVNQQGSTSPWALVSTSKAKQEPQIPFIPEVLPSQVEDTLGECPRFRILLVGKSGVGKSSLIADIFNLDKKKIYIAHGMAGNAEIEYGYTSPENPRFILHDSKGNAFISSQQIYIAHGMAGNAEIEYGYTSPENPRFILHDSKGFEPGSGGNWTKVQNFLKKRQESDLLYK</sequence>
<dbReference type="Proteomes" id="UP000283269">
    <property type="component" value="Unassembled WGS sequence"/>
</dbReference>
<evidence type="ECO:0000313" key="3">
    <source>
        <dbReference type="Proteomes" id="UP000283269"/>
    </source>
</evidence>
<dbReference type="OrthoDB" id="391988at2759"/>
<proteinExistence type="predicted"/>
<feature type="non-terminal residue" evidence="2">
    <location>
        <position position="206"/>
    </location>
</feature>
<feature type="region of interest" description="Disordered" evidence="1">
    <location>
        <begin position="1"/>
        <end position="50"/>
    </location>
</feature>
<dbReference type="Gene3D" id="3.40.50.300">
    <property type="entry name" value="P-loop containing nucleotide triphosphate hydrolases"/>
    <property type="match status" value="1"/>
</dbReference>
<dbReference type="InterPro" id="IPR027417">
    <property type="entry name" value="P-loop_NTPase"/>
</dbReference>
<name>A0A409X9A5_PSICY</name>
<protein>
    <recommendedName>
        <fullName evidence="4">G domain-containing protein</fullName>
    </recommendedName>
</protein>
<keyword evidence="3" id="KW-1185">Reference proteome</keyword>
<accession>A0A409X9A5</accession>
<feature type="compositionally biased region" description="Polar residues" evidence="1">
    <location>
        <begin position="1"/>
        <end position="10"/>
    </location>
</feature>